<dbReference type="Pfam" id="PF15459">
    <property type="entry name" value="RRP14"/>
    <property type="match status" value="1"/>
</dbReference>
<feature type="region of interest" description="Disordered" evidence="4">
    <location>
        <begin position="295"/>
        <end position="418"/>
    </location>
</feature>
<dbReference type="InterPro" id="IPR029190">
    <property type="entry name" value="Rrp14/SURF6_C"/>
</dbReference>
<evidence type="ECO:0000259" key="5">
    <source>
        <dbReference type="Pfam" id="PF04935"/>
    </source>
</evidence>
<dbReference type="EMBL" id="KN838619">
    <property type="protein sequence ID" value="KIK00771.1"/>
    <property type="molecule type" value="Genomic_DNA"/>
</dbReference>
<proteinExistence type="inferred from homology"/>
<evidence type="ECO:0008006" key="9">
    <source>
        <dbReference type="Google" id="ProtNLM"/>
    </source>
</evidence>
<dbReference type="InterPro" id="IPR029188">
    <property type="entry name" value="Rrp14_N"/>
</dbReference>
<dbReference type="GO" id="GO:0003677">
    <property type="term" value="F:DNA binding"/>
    <property type="evidence" value="ECO:0007669"/>
    <property type="project" value="TreeGrafter"/>
</dbReference>
<evidence type="ECO:0000259" key="6">
    <source>
        <dbReference type="Pfam" id="PF15459"/>
    </source>
</evidence>
<dbReference type="Pfam" id="PF04935">
    <property type="entry name" value="SURF6"/>
    <property type="match status" value="1"/>
</dbReference>
<keyword evidence="8" id="KW-1185">Reference proteome</keyword>
<dbReference type="STRING" id="1095629.A0A0C9X6S4"/>
<keyword evidence="3" id="KW-0539">Nucleus</keyword>
<feature type="compositionally biased region" description="Basic residues" evidence="4">
    <location>
        <begin position="91"/>
        <end position="100"/>
    </location>
</feature>
<evidence type="ECO:0000256" key="3">
    <source>
        <dbReference type="ARBA" id="ARBA00023242"/>
    </source>
</evidence>
<feature type="domain" description="Ribosomal RNA-processing protein 14/surfeit locus protein 6 C-terminal" evidence="5">
    <location>
        <begin position="185"/>
        <end position="383"/>
    </location>
</feature>
<dbReference type="GO" id="GO:0042274">
    <property type="term" value="P:ribosomal small subunit biogenesis"/>
    <property type="evidence" value="ECO:0007669"/>
    <property type="project" value="TreeGrafter"/>
</dbReference>
<reference evidence="7 8" key="1">
    <citation type="submission" date="2014-04" db="EMBL/GenBank/DDBJ databases">
        <authorList>
            <consortium name="DOE Joint Genome Institute"/>
            <person name="Kuo A."/>
            <person name="Kohler A."/>
            <person name="Nagy L.G."/>
            <person name="Floudas D."/>
            <person name="Copeland A."/>
            <person name="Barry K.W."/>
            <person name="Cichocki N."/>
            <person name="Veneault-Fourrey C."/>
            <person name="LaButti K."/>
            <person name="Lindquist E.A."/>
            <person name="Lipzen A."/>
            <person name="Lundell T."/>
            <person name="Morin E."/>
            <person name="Murat C."/>
            <person name="Sun H."/>
            <person name="Tunlid A."/>
            <person name="Henrissat B."/>
            <person name="Grigoriev I.V."/>
            <person name="Hibbett D.S."/>
            <person name="Martin F."/>
            <person name="Nordberg H.P."/>
            <person name="Cantor M.N."/>
            <person name="Hua S.X."/>
        </authorList>
    </citation>
    <scope>NUCLEOTIDE SEQUENCE [LARGE SCALE GENOMIC DNA]</scope>
    <source>
        <strain evidence="7 8">LaAM-08-1</strain>
    </source>
</reference>
<dbReference type="GO" id="GO:0003723">
    <property type="term" value="F:RNA binding"/>
    <property type="evidence" value="ECO:0007669"/>
    <property type="project" value="TreeGrafter"/>
</dbReference>
<sequence length="418" mass="46197">MPTPATVLRASLERHNDAFESLLRLIPAQYYIVNDETEEQAASRYQKHSKKQNASKQAIKEATKKAKRNKLDPANHKSIVDIQNEAASAKKQQKGKRKAHATASDEESASEGNEKHSDAAMDVDLEADMALDEDETMEADTLVPMPPSEGISTLRDKLHARMAQLRRGGPWNSNTNSGEAGDRDELLEERRRQRAAMREKRRKETKEKIRREEEMKGKKAGGGAGGKVDGRDKGNITKTQLLVPDRPGENTTSGPQNNLTTVTFSSLSHTSKSSKFKTTADPTQALAQLSARKSKLAALPAEKRKEIEEKEKWSKAEARMEGVKVHDDESRLKKAAKRKEKEKEKGKKVWEEKKEQVANAMAARQKKRNDNIAMRNERRKGGGAGSKKGGKARPGFEGKAFGKGKGKGNLKGGSGAKK</sequence>
<organism evidence="7 8">
    <name type="scientific">Laccaria amethystina LaAM-08-1</name>
    <dbReference type="NCBI Taxonomy" id="1095629"/>
    <lineage>
        <taxon>Eukaryota</taxon>
        <taxon>Fungi</taxon>
        <taxon>Dikarya</taxon>
        <taxon>Basidiomycota</taxon>
        <taxon>Agaricomycotina</taxon>
        <taxon>Agaricomycetes</taxon>
        <taxon>Agaricomycetidae</taxon>
        <taxon>Agaricales</taxon>
        <taxon>Agaricineae</taxon>
        <taxon>Hydnangiaceae</taxon>
        <taxon>Laccaria</taxon>
    </lineage>
</organism>
<feature type="compositionally biased region" description="Basic and acidic residues" evidence="4">
    <location>
        <begin position="339"/>
        <end position="356"/>
    </location>
</feature>
<dbReference type="OrthoDB" id="444809at2759"/>
<reference evidence="8" key="2">
    <citation type="submission" date="2015-01" db="EMBL/GenBank/DDBJ databases">
        <title>Evolutionary Origins and Diversification of the Mycorrhizal Mutualists.</title>
        <authorList>
            <consortium name="DOE Joint Genome Institute"/>
            <consortium name="Mycorrhizal Genomics Consortium"/>
            <person name="Kohler A."/>
            <person name="Kuo A."/>
            <person name="Nagy L.G."/>
            <person name="Floudas D."/>
            <person name="Copeland A."/>
            <person name="Barry K.W."/>
            <person name="Cichocki N."/>
            <person name="Veneault-Fourrey C."/>
            <person name="LaButti K."/>
            <person name="Lindquist E.A."/>
            <person name="Lipzen A."/>
            <person name="Lundell T."/>
            <person name="Morin E."/>
            <person name="Murat C."/>
            <person name="Riley R."/>
            <person name="Ohm R."/>
            <person name="Sun H."/>
            <person name="Tunlid A."/>
            <person name="Henrissat B."/>
            <person name="Grigoriev I.V."/>
            <person name="Hibbett D.S."/>
            <person name="Martin F."/>
        </authorList>
    </citation>
    <scope>NUCLEOTIDE SEQUENCE [LARGE SCALE GENOMIC DNA]</scope>
    <source>
        <strain evidence="8">LaAM-08-1</strain>
    </source>
</reference>
<feature type="domain" description="Ribosomal RNA-processing protein 14 N-terminal" evidence="6">
    <location>
        <begin position="11"/>
        <end position="74"/>
    </location>
</feature>
<dbReference type="GO" id="GO:0005730">
    <property type="term" value="C:nucleolus"/>
    <property type="evidence" value="ECO:0007669"/>
    <property type="project" value="TreeGrafter"/>
</dbReference>
<feature type="compositionally biased region" description="Basic and acidic residues" evidence="4">
    <location>
        <begin position="58"/>
        <end position="79"/>
    </location>
</feature>
<dbReference type="PANTHER" id="PTHR14369:SF0">
    <property type="entry name" value="SURFEIT LOCUS PROTEIN 6"/>
    <property type="match status" value="1"/>
</dbReference>
<dbReference type="PANTHER" id="PTHR14369">
    <property type="entry name" value="SURFEIT LOCUS PROTEIN 6"/>
    <property type="match status" value="1"/>
</dbReference>
<feature type="compositionally biased region" description="Basic and acidic residues" evidence="4">
    <location>
        <begin position="301"/>
        <end position="332"/>
    </location>
</feature>
<dbReference type="GO" id="GO:0042273">
    <property type="term" value="P:ribosomal large subunit biogenesis"/>
    <property type="evidence" value="ECO:0007669"/>
    <property type="project" value="TreeGrafter"/>
</dbReference>
<evidence type="ECO:0000256" key="2">
    <source>
        <dbReference type="ARBA" id="ARBA00005904"/>
    </source>
</evidence>
<dbReference type="AlphaFoldDB" id="A0A0C9X6S4"/>
<dbReference type="HOGENOM" id="CLU_029148_1_0_1"/>
<feature type="compositionally biased region" description="Gly residues" evidence="4">
    <location>
        <begin position="409"/>
        <end position="418"/>
    </location>
</feature>
<protein>
    <recommendedName>
        <fullName evidence="9">SURF6-domain-containing protein</fullName>
    </recommendedName>
</protein>
<evidence type="ECO:0000256" key="1">
    <source>
        <dbReference type="ARBA" id="ARBA00004123"/>
    </source>
</evidence>
<accession>A0A0C9X6S4</accession>
<comment type="similarity">
    <text evidence="2">Belongs to the SURF6 family.</text>
</comment>
<name>A0A0C9X6S4_9AGAR</name>
<feature type="compositionally biased region" description="Basic and acidic residues" evidence="4">
    <location>
        <begin position="180"/>
        <end position="217"/>
    </location>
</feature>
<evidence type="ECO:0000256" key="4">
    <source>
        <dbReference type="SAM" id="MobiDB-lite"/>
    </source>
</evidence>
<dbReference type="InterPro" id="IPR007019">
    <property type="entry name" value="SURF6"/>
</dbReference>
<comment type="subcellular location">
    <subcellularLocation>
        <location evidence="1">Nucleus</location>
    </subcellularLocation>
</comment>
<feature type="region of interest" description="Disordered" evidence="4">
    <location>
        <begin position="165"/>
        <end position="261"/>
    </location>
</feature>
<evidence type="ECO:0000313" key="8">
    <source>
        <dbReference type="Proteomes" id="UP000054477"/>
    </source>
</evidence>
<feature type="region of interest" description="Disordered" evidence="4">
    <location>
        <begin position="38"/>
        <end position="119"/>
    </location>
</feature>
<gene>
    <name evidence="7" type="ORF">K443DRAFT_678960</name>
</gene>
<evidence type="ECO:0000313" key="7">
    <source>
        <dbReference type="EMBL" id="KIK00771.1"/>
    </source>
</evidence>
<dbReference type="Proteomes" id="UP000054477">
    <property type="component" value="Unassembled WGS sequence"/>
</dbReference>
<feature type="compositionally biased region" description="Polar residues" evidence="4">
    <location>
        <begin position="249"/>
        <end position="261"/>
    </location>
</feature>